<organism evidence="3">
    <name type="scientific">Tetraselmis sp. GSL018</name>
    <dbReference type="NCBI Taxonomy" id="582737"/>
    <lineage>
        <taxon>Eukaryota</taxon>
        <taxon>Viridiplantae</taxon>
        <taxon>Chlorophyta</taxon>
        <taxon>core chlorophytes</taxon>
        <taxon>Chlorodendrophyceae</taxon>
        <taxon>Chlorodendrales</taxon>
        <taxon>Chlorodendraceae</taxon>
        <taxon>Tetraselmis</taxon>
    </lineage>
</organism>
<feature type="compositionally biased region" description="Low complexity" evidence="1">
    <location>
        <begin position="135"/>
        <end position="154"/>
    </location>
</feature>
<dbReference type="PANTHER" id="PTHR13284:SF4">
    <property type="entry name" value="C2H2-TYPE DOMAIN-CONTAINING PROTEIN"/>
    <property type="match status" value="1"/>
</dbReference>
<dbReference type="InterPro" id="IPR004038">
    <property type="entry name" value="Ribosomal_eL8/eL30/eS12/Gad45"/>
</dbReference>
<feature type="non-terminal residue" evidence="3">
    <location>
        <position position="178"/>
    </location>
</feature>
<dbReference type="Pfam" id="PF01248">
    <property type="entry name" value="Ribosomal_L7Ae"/>
    <property type="match status" value="1"/>
</dbReference>
<dbReference type="InterPro" id="IPR029064">
    <property type="entry name" value="Ribosomal_eL30-like_sf"/>
</dbReference>
<proteinExistence type="predicted"/>
<dbReference type="GO" id="GO:0003730">
    <property type="term" value="F:mRNA 3'-UTR binding"/>
    <property type="evidence" value="ECO:0007669"/>
    <property type="project" value="TreeGrafter"/>
</dbReference>
<evidence type="ECO:0000256" key="1">
    <source>
        <dbReference type="SAM" id="MobiDB-lite"/>
    </source>
</evidence>
<dbReference type="EMBL" id="GBEZ01026413">
    <property type="protein sequence ID" value="JAC60795.1"/>
    <property type="molecule type" value="Transcribed_RNA"/>
</dbReference>
<dbReference type="GO" id="GO:1990904">
    <property type="term" value="C:ribonucleoprotein complex"/>
    <property type="evidence" value="ECO:0007669"/>
    <property type="project" value="TreeGrafter"/>
</dbReference>
<dbReference type="GO" id="GO:0005739">
    <property type="term" value="C:mitochondrion"/>
    <property type="evidence" value="ECO:0007669"/>
    <property type="project" value="TreeGrafter"/>
</dbReference>
<name>A0A061QQR5_9CHLO</name>
<feature type="compositionally biased region" description="Polar residues" evidence="1">
    <location>
        <begin position="167"/>
        <end position="178"/>
    </location>
</feature>
<sequence>KLNEYQERAMAKDPAKAKMRRRLRAGLREVAKAVKLKRAHSVIIAPNIESNSMEGGLDDRLQSVLEHAKENGTPVVYALSLKKLGKIFAQRKKMSAIAILDASGAHEEAKQMLSLAEQGRAQFRELQEERRRAGENPSPAAGAEGAGGPQEQSAPAGGTVGGLKLNPNASSFLPSWLL</sequence>
<gene>
    <name evidence="3" type="ORF">TSPGSL018_27990</name>
</gene>
<feature type="region of interest" description="Disordered" evidence="1">
    <location>
        <begin position="127"/>
        <end position="178"/>
    </location>
</feature>
<feature type="domain" description="Ribosomal protein eL8/eL30/eS12/Gadd45" evidence="2">
    <location>
        <begin position="10"/>
        <end position="106"/>
    </location>
</feature>
<dbReference type="GO" id="GO:0043021">
    <property type="term" value="F:ribonucleoprotein complex binding"/>
    <property type="evidence" value="ECO:0007669"/>
    <property type="project" value="TreeGrafter"/>
</dbReference>
<evidence type="ECO:0000259" key="2">
    <source>
        <dbReference type="Pfam" id="PF01248"/>
    </source>
</evidence>
<dbReference type="SUPFAM" id="SSF55315">
    <property type="entry name" value="L30e-like"/>
    <property type="match status" value="1"/>
</dbReference>
<protein>
    <submittedName>
        <fullName evidence="3">Selenocysteine insertion sequence-binding protein 2-like</fullName>
    </submittedName>
</protein>
<evidence type="ECO:0000313" key="3">
    <source>
        <dbReference type="EMBL" id="JAC60795.1"/>
    </source>
</evidence>
<feature type="non-terminal residue" evidence="3">
    <location>
        <position position="1"/>
    </location>
</feature>
<dbReference type="Gene3D" id="3.30.1330.30">
    <property type="match status" value="1"/>
</dbReference>
<accession>A0A061QQR5</accession>
<reference evidence="3" key="1">
    <citation type="submission" date="2014-05" db="EMBL/GenBank/DDBJ databases">
        <title>The transcriptome of the halophilic microalga Tetraselmis sp. GSL018 isolated from the Great Salt Lake, Utah.</title>
        <authorList>
            <person name="Jinkerson R.E."/>
            <person name="D'Adamo S."/>
            <person name="Posewitz M.C."/>
        </authorList>
    </citation>
    <scope>NUCLEOTIDE SEQUENCE</scope>
    <source>
        <strain evidence="3">GSL018</strain>
    </source>
</reference>
<dbReference type="AlphaFoldDB" id="A0A061QQR5"/>
<dbReference type="GO" id="GO:0035368">
    <property type="term" value="F:selenocysteine insertion sequence binding"/>
    <property type="evidence" value="ECO:0007669"/>
    <property type="project" value="InterPro"/>
</dbReference>
<dbReference type="InterPro" id="IPR040051">
    <property type="entry name" value="SECISBP2"/>
</dbReference>
<dbReference type="PANTHER" id="PTHR13284">
    <property type="entry name" value="GH01354P"/>
    <property type="match status" value="1"/>
</dbReference>